<keyword evidence="1" id="KW-1133">Transmembrane helix</keyword>
<feature type="transmembrane region" description="Helical" evidence="1">
    <location>
        <begin position="92"/>
        <end position="117"/>
    </location>
</feature>
<keyword evidence="1" id="KW-0812">Transmembrane</keyword>
<name>A0A239YBZ9_9FIRM</name>
<organism evidence="2 3">
    <name type="scientific">Veillonella rodentium</name>
    <dbReference type="NCBI Taxonomy" id="248315"/>
    <lineage>
        <taxon>Bacteria</taxon>
        <taxon>Bacillati</taxon>
        <taxon>Bacillota</taxon>
        <taxon>Negativicutes</taxon>
        <taxon>Veillonellales</taxon>
        <taxon>Veillonellaceae</taxon>
        <taxon>Veillonella</taxon>
    </lineage>
</organism>
<dbReference type="Pfam" id="PF05656">
    <property type="entry name" value="DUF805"/>
    <property type="match status" value="1"/>
</dbReference>
<gene>
    <name evidence="2" type="primary">yhaH_1</name>
    <name evidence="2" type="ORF">SAMEA44547418_00191</name>
</gene>
<reference evidence="2 3" key="1">
    <citation type="submission" date="2017-06" db="EMBL/GenBank/DDBJ databases">
        <authorList>
            <consortium name="Pathogen Informatics"/>
        </authorList>
    </citation>
    <scope>NUCLEOTIDE SEQUENCE [LARGE SCALE GENOMIC DNA]</scope>
    <source>
        <strain evidence="2 3">NCTC12018</strain>
    </source>
</reference>
<evidence type="ECO:0000313" key="2">
    <source>
        <dbReference type="EMBL" id="SNV55698.1"/>
    </source>
</evidence>
<dbReference type="KEGG" id="vrm:44547418_00191"/>
<dbReference type="EMBL" id="LT906470">
    <property type="protein sequence ID" value="SNV55698.1"/>
    <property type="molecule type" value="Genomic_DNA"/>
</dbReference>
<evidence type="ECO:0000256" key="1">
    <source>
        <dbReference type="SAM" id="Phobius"/>
    </source>
</evidence>
<dbReference type="PANTHER" id="PTHR34980">
    <property type="entry name" value="INNER MEMBRANE PROTEIN-RELATED-RELATED"/>
    <property type="match status" value="1"/>
</dbReference>
<feature type="transmembrane region" description="Helical" evidence="1">
    <location>
        <begin position="129"/>
        <end position="150"/>
    </location>
</feature>
<proteinExistence type="predicted"/>
<dbReference type="AlphaFoldDB" id="A0A239YBZ9"/>
<sequence length="208" mass="23181">MRMCPYCGHEGLNSGSYCSYCGRIHNVSTSLDKYNLGLIENCKRCLIYKYADFEGRASRGEYWLFLLMYQLLFVATLFICAFLSYISPLSSIVGVGVGLVLLVLISVAVAIPGVAVAVRRLHDQGRSGVFVFINIIPLIGTVIFFILMAMPGESTENRFGMPTGYMRMTKRMAHEMGLIDSSPTMNLIVGIICTIVVLWFFVDRLIMA</sequence>
<feature type="transmembrane region" description="Helical" evidence="1">
    <location>
        <begin position="62"/>
        <end position="86"/>
    </location>
</feature>
<feature type="transmembrane region" description="Helical" evidence="1">
    <location>
        <begin position="184"/>
        <end position="202"/>
    </location>
</feature>
<keyword evidence="1" id="KW-0472">Membrane</keyword>
<keyword evidence="3" id="KW-1185">Reference proteome</keyword>
<dbReference type="InterPro" id="IPR008523">
    <property type="entry name" value="DUF805"/>
</dbReference>
<dbReference type="PANTHER" id="PTHR34980:SF2">
    <property type="entry name" value="INNER MEMBRANE PROTEIN YHAH-RELATED"/>
    <property type="match status" value="1"/>
</dbReference>
<protein>
    <submittedName>
        <fullName evidence="2">Inner membrane protein yhaH</fullName>
    </submittedName>
</protein>
<evidence type="ECO:0000313" key="3">
    <source>
        <dbReference type="Proteomes" id="UP000214973"/>
    </source>
</evidence>
<dbReference type="Proteomes" id="UP000214973">
    <property type="component" value="Chromosome 1"/>
</dbReference>
<accession>A0A239YBZ9</accession>
<dbReference type="GO" id="GO:0005886">
    <property type="term" value="C:plasma membrane"/>
    <property type="evidence" value="ECO:0007669"/>
    <property type="project" value="TreeGrafter"/>
</dbReference>